<dbReference type="Proteomes" id="UP000321523">
    <property type="component" value="Unassembled WGS sequence"/>
</dbReference>
<evidence type="ECO:0000256" key="1">
    <source>
        <dbReference type="SAM" id="MobiDB-lite"/>
    </source>
</evidence>
<proteinExistence type="predicted"/>
<gene>
    <name evidence="2" type="ORF">SAE02_18570</name>
</gene>
<dbReference type="Pfam" id="PF13646">
    <property type="entry name" value="HEAT_2"/>
    <property type="match status" value="2"/>
</dbReference>
<dbReference type="SUPFAM" id="SSF48371">
    <property type="entry name" value="ARM repeat"/>
    <property type="match status" value="1"/>
</dbReference>
<evidence type="ECO:0000313" key="2">
    <source>
        <dbReference type="EMBL" id="GEO37709.1"/>
    </source>
</evidence>
<evidence type="ECO:0008006" key="4">
    <source>
        <dbReference type="Google" id="ProtNLM"/>
    </source>
</evidence>
<evidence type="ECO:0000313" key="3">
    <source>
        <dbReference type="Proteomes" id="UP000321523"/>
    </source>
</evidence>
<feature type="region of interest" description="Disordered" evidence="1">
    <location>
        <begin position="1"/>
        <end position="29"/>
    </location>
</feature>
<name>A0A512DML8_9PROT</name>
<accession>A0A512DML8</accession>
<organism evidence="2 3">
    <name type="scientific">Skermanella aerolata</name>
    <dbReference type="NCBI Taxonomy" id="393310"/>
    <lineage>
        <taxon>Bacteria</taxon>
        <taxon>Pseudomonadati</taxon>
        <taxon>Pseudomonadota</taxon>
        <taxon>Alphaproteobacteria</taxon>
        <taxon>Rhodospirillales</taxon>
        <taxon>Azospirillaceae</taxon>
        <taxon>Skermanella</taxon>
    </lineage>
</organism>
<dbReference type="AlphaFoldDB" id="A0A512DML8"/>
<dbReference type="EMBL" id="BJYZ01000007">
    <property type="protein sequence ID" value="GEO37709.1"/>
    <property type="molecule type" value="Genomic_DNA"/>
</dbReference>
<dbReference type="OrthoDB" id="7359267at2"/>
<dbReference type="RefSeq" id="WP_044426600.1">
    <property type="nucleotide sequence ID" value="NZ_BJYZ01000007.1"/>
</dbReference>
<sequence>MPLIRRDPPGPGGISGQGDLNSADPAERRHAVRSLGHDARAVPLLMTALEREGDAAVQEAIFTALEIIPEAAAPLASLLRSDDAALRNGAVEALQAMPSAVRPLLPGLLADGDGDVRILAVEVVRCLPAGETVALLCGLLERETDPNVCLAAVEVLAESGTPEAVPALRRLAGRFPSQPMLPFAVKVAVERISGTAS</sequence>
<dbReference type="Gene3D" id="1.25.10.10">
    <property type="entry name" value="Leucine-rich Repeat Variant"/>
    <property type="match status" value="1"/>
</dbReference>
<dbReference type="SMART" id="SM00567">
    <property type="entry name" value="EZ_HEAT"/>
    <property type="match status" value="3"/>
</dbReference>
<dbReference type="InterPro" id="IPR016024">
    <property type="entry name" value="ARM-type_fold"/>
</dbReference>
<comment type="caution">
    <text evidence="2">The sequence shown here is derived from an EMBL/GenBank/DDBJ whole genome shotgun (WGS) entry which is preliminary data.</text>
</comment>
<protein>
    <recommendedName>
        <fullName evidence="4">PBS lyase</fullName>
    </recommendedName>
</protein>
<keyword evidence="3" id="KW-1185">Reference proteome</keyword>
<reference evidence="2 3" key="1">
    <citation type="submission" date="2019-07" db="EMBL/GenBank/DDBJ databases">
        <title>Whole genome shotgun sequence of Skermanella aerolata NBRC 106429.</title>
        <authorList>
            <person name="Hosoyama A."/>
            <person name="Uohara A."/>
            <person name="Ohji S."/>
            <person name="Ichikawa N."/>
        </authorList>
    </citation>
    <scope>NUCLEOTIDE SEQUENCE [LARGE SCALE GENOMIC DNA]</scope>
    <source>
        <strain evidence="2 3">NBRC 106429</strain>
    </source>
</reference>
<dbReference type="InterPro" id="IPR004155">
    <property type="entry name" value="PBS_lyase_HEAT"/>
</dbReference>
<dbReference type="InterPro" id="IPR011989">
    <property type="entry name" value="ARM-like"/>
</dbReference>